<feature type="non-terminal residue" evidence="4">
    <location>
        <position position="2195"/>
    </location>
</feature>
<evidence type="ECO:0000256" key="2">
    <source>
        <dbReference type="SAM" id="MobiDB-lite"/>
    </source>
</evidence>
<comment type="caution">
    <text evidence="4">The sequence shown here is derived from an EMBL/GenBank/DDBJ whole genome shotgun (WGS) entry which is preliminary data.</text>
</comment>
<protein>
    <recommendedName>
        <fullName evidence="3">AAA+ ATPase domain-containing protein</fullName>
    </recommendedName>
</protein>
<dbReference type="SUPFAM" id="SSF48403">
    <property type="entry name" value="Ankyrin repeat"/>
    <property type="match status" value="1"/>
</dbReference>
<organism evidence="4 5">
    <name type="scientific">Cymbomonas tetramitiformis</name>
    <dbReference type="NCBI Taxonomy" id="36881"/>
    <lineage>
        <taxon>Eukaryota</taxon>
        <taxon>Viridiplantae</taxon>
        <taxon>Chlorophyta</taxon>
        <taxon>Pyramimonadophyceae</taxon>
        <taxon>Pyramimonadales</taxon>
        <taxon>Pyramimonadaceae</taxon>
        <taxon>Cymbomonas</taxon>
    </lineage>
</organism>
<feature type="coiled-coil region" evidence="1">
    <location>
        <begin position="1083"/>
        <end position="1117"/>
    </location>
</feature>
<dbReference type="PANTHER" id="PTHR46844">
    <property type="entry name" value="SLR5058 PROTEIN"/>
    <property type="match status" value="1"/>
</dbReference>
<evidence type="ECO:0000256" key="1">
    <source>
        <dbReference type="SAM" id="Coils"/>
    </source>
</evidence>
<feature type="domain" description="AAA+ ATPase" evidence="3">
    <location>
        <begin position="1244"/>
        <end position="1399"/>
    </location>
</feature>
<dbReference type="InterPro" id="IPR027417">
    <property type="entry name" value="P-loop_NTPase"/>
</dbReference>
<evidence type="ECO:0000313" key="4">
    <source>
        <dbReference type="EMBL" id="KAK3240453.1"/>
    </source>
</evidence>
<feature type="region of interest" description="Disordered" evidence="2">
    <location>
        <begin position="1970"/>
        <end position="1994"/>
    </location>
</feature>
<sequence length="2195" mass="242650">MGCGASNEVCGTKPAPADESGVDSDWAELTAEQKEEALDLCKALPDLCAEFPTVLRFTSKGKVGKASEAYAKMCATVDAVARDSLCQAIDLCQTINYEEVLDTLLSAAQHCTRSSLLGARLLGVQHCVQRLLLSAVRQGENVTQWQGPWQEVMAVIRQTCRERAAQARAAKAGKTVSMSNSLLDLYLTRVELTLTHLEAKDVVLSVGKSVGMLLIGAVKSVAMTRVDGMLLEGLQKTAGLALDAIRRSITHTCFAQLALIEQLAISADHCVSQDWTTLRDRLRRVHDQHFKLGSTGMWEPTAGRWEPKAAFTALLADLLVGVGGSSCSFHTLPSEDVKMICLGSGDFIGLIDLMSLGNDPRGRRDEDPSLVLLAGWAQSLFANPKSLDEWLREGLTLLASEVRRVGEERVDALLTEMTIKLVKQLEMAVQQELRADSTHHHKRRQAKTALAALCQEAEAMRTAAQQVQASAKLALRVAERAKKLLHTVGGLSPKDVAMSALWTLTRRLQQYCAVPIADKVLNMDEGIVTAHLEATGAHLKTELEKVSLEMLQKREVMKSLPATMKEAAEQPELGRRWSEALQGLPILEEVCQVLLKSCIAKAPCQGQAAPRVEELEALLRDKVAPRLQKCVRCVQRAHDEKRSVDDDTQSTVIQGSIRKAIMCLGCEPAEGKVSSDVMKAVLLEMAPCFKLEELSQILNEGEVSVITELRKIEQFFEQSLSNASSSGYLLRPYVQHLSAYADTMCTLLEEVRDHAGMADAAIERSLLSPFKSAHRVLASQPAESQLEEPLHLMEKARDSVKEVRLLGADEFPQVEGRCWTECAANPAVQDLHVHLAALSDLCAGLQGLAQTKLPALEGEDVAEKLKKLKKWLDGEGNKAKERAMDVARDLKVRAGEELERMAKAVGGEEAVEALSQAFAPMAGLVQEAARGLLASHSSEVWHVREVAAVSSLRVLSVPRPDVRVVSAPRPQVANLGLQPHARPPPPSPPPASDVLDPCSEERERDTVCRTLQASVMRCLSFEQRPEVRAVLSGGDTLARELNTLRRLPRVRQAGYDYEGGVEDGELDEEAVAERRQAGWTAVQAEVEQQTEAQLAELEELQRKVEQEPDELKKQKSLVRCRAILAELAVASHNLRDLSTNHRVVVGFLGNMASRLEGIGSQLDKLQEDVSALRGDMKRLVGRPVLEVLEEQRDRRVAQYQQLRHEVYIPVEGVRKDVNGQFLLDEIESRFDLLTDVKKFLKSEEQSTLLLSGPAGSGKSTFVHELQLFLDAEYVKEQRGREEETLQVVVLTVSLPTLQNPLGDLFKEAMVQKELRDTQIHELRELVQNGEVQLVFLLDGYDEMRQENLFKNLYVTNNLEQYRKRSDPERRCHPKVIISTRTELLDRNMKYERSFLPDEAGTQDAVVSKAFLELRIAPFSEKLQDFVNARVALQLLNSWQRLVGPLVPLPHDQAHRLTETVAEAWEGKKMLGDGGNEEEKKGKMSGERMLWFAVRNALTVSGGIGQLIESDVSSVVKTIAGYKTGALGADEQATTVMKVASVMAGAMEVVPEHLSHILQAFADQHRDTQQLWLPQQYLDAFESIPELRELTTTPFMVRIVTEILRELEAIKSTDASVKQRLNMLLEEDAVRVIWHRIKSFRDDQDAKTIDQRYVADKASRQARRNEAQQGPQRTPAELYTLIQDCSRLLLKHNLLYSQPRLREVADLYLRASSGQGLQKEELAGKSNVGRVSHIGQNCVEEKEVSTGCGGETDLDEDDAEGTVDHVLEELVTSEVESREKEEAAAFCSVAMGHVLQQALHRPPVRMRQIYAMFTEAWVEREAGKRAIHGVFDPAKVRREGMEFARQLALTMVAENVSKVSTQPTSELFHTQSVWDPFLHTSSHLREAALRAAPCKSSDVVLTFVHKTLQEHLCAEALRSTLHDILQRQAVPLKDLLQHLQEEVRGGSDHPPDASCAEAVTETARELRGSCEEIAPPTGGAKASLAGEGDSPGQVAERDVEKEAQAAAIAKALMRAEVQLLESGWGYVELQREDAVRDFLTDVYLDELSFRDEVRFLVLWVRAQARRPPVRPAWAILEQNVRAVLQGTLPKRAGGSLMHVAAADGSYMVLAQLLRTLEDASAGSVLAEQLKRRDGQGRTPLFVAAQYGQALTLACLLTQPGAPRDGVSSADIASETSGADFNHFDLEGRTPTHVAAS</sequence>
<evidence type="ECO:0000259" key="3">
    <source>
        <dbReference type="SMART" id="SM00382"/>
    </source>
</evidence>
<dbReference type="SUPFAM" id="SSF52540">
    <property type="entry name" value="P-loop containing nucleoside triphosphate hydrolases"/>
    <property type="match status" value="1"/>
</dbReference>
<gene>
    <name evidence="4" type="ORF">CYMTET_49697</name>
</gene>
<accession>A0AAE0BQT2</accession>
<dbReference type="Gene3D" id="1.25.40.20">
    <property type="entry name" value="Ankyrin repeat-containing domain"/>
    <property type="match status" value="1"/>
</dbReference>
<reference evidence="4 5" key="1">
    <citation type="journal article" date="2015" name="Genome Biol. Evol.">
        <title>Comparative Genomics of a Bacterivorous Green Alga Reveals Evolutionary Causalities and Consequences of Phago-Mixotrophic Mode of Nutrition.</title>
        <authorList>
            <person name="Burns J.A."/>
            <person name="Paasch A."/>
            <person name="Narechania A."/>
            <person name="Kim E."/>
        </authorList>
    </citation>
    <scope>NUCLEOTIDE SEQUENCE [LARGE SCALE GENOMIC DNA]</scope>
    <source>
        <strain evidence="4 5">PLY_AMNH</strain>
    </source>
</reference>
<dbReference type="InterPro" id="IPR003593">
    <property type="entry name" value="AAA+_ATPase"/>
</dbReference>
<dbReference type="PANTHER" id="PTHR46844:SF1">
    <property type="entry name" value="SLR5058 PROTEIN"/>
    <property type="match status" value="1"/>
</dbReference>
<feature type="region of interest" description="Disordered" evidence="2">
    <location>
        <begin position="974"/>
        <end position="1000"/>
    </location>
</feature>
<dbReference type="Pfam" id="PF05729">
    <property type="entry name" value="NACHT"/>
    <property type="match status" value="1"/>
</dbReference>
<keyword evidence="1" id="KW-0175">Coiled coil</keyword>
<dbReference type="EMBL" id="LGRX02033638">
    <property type="protein sequence ID" value="KAK3240453.1"/>
    <property type="molecule type" value="Genomic_DNA"/>
</dbReference>
<evidence type="ECO:0000313" key="5">
    <source>
        <dbReference type="Proteomes" id="UP001190700"/>
    </source>
</evidence>
<name>A0AAE0BQT2_9CHLO</name>
<feature type="region of interest" description="Disordered" evidence="2">
    <location>
        <begin position="1"/>
        <end position="22"/>
    </location>
</feature>
<dbReference type="SMART" id="SM00382">
    <property type="entry name" value="AAA"/>
    <property type="match status" value="1"/>
</dbReference>
<feature type="compositionally biased region" description="Pro residues" evidence="2">
    <location>
        <begin position="981"/>
        <end position="991"/>
    </location>
</feature>
<dbReference type="Proteomes" id="UP001190700">
    <property type="component" value="Unassembled WGS sequence"/>
</dbReference>
<dbReference type="Gene3D" id="3.40.50.300">
    <property type="entry name" value="P-loop containing nucleotide triphosphate hydrolases"/>
    <property type="match status" value="1"/>
</dbReference>
<keyword evidence="5" id="KW-1185">Reference proteome</keyword>
<proteinExistence type="predicted"/>
<feature type="coiled-coil region" evidence="1">
    <location>
        <begin position="1162"/>
        <end position="1205"/>
    </location>
</feature>
<dbReference type="InterPro" id="IPR007111">
    <property type="entry name" value="NACHT_NTPase"/>
</dbReference>
<dbReference type="InterPro" id="IPR036770">
    <property type="entry name" value="Ankyrin_rpt-contain_sf"/>
</dbReference>